<organism evidence="2 3">
    <name type="scientific">Sandaracinobacteroides saxicola</name>
    <dbReference type="NCBI Taxonomy" id="2759707"/>
    <lineage>
        <taxon>Bacteria</taxon>
        <taxon>Pseudomonadati</taxon>
        <taxon>Pseudomonadota</taxon>
        <taxon>Alphaproteobacteria</taxon>
        <taxon>Sphingomonadales</taxon>
        <taxon>Sphingosinicellaceae</taxon>
        <taxon>Sandaracinobacteroides</taxon>
    </lineage>
</organism>
<gene>
    <name evidence="2" type="ORF">H3309_09235</name>
</gene>
<dbReference type="Proteomes" id="UP000515292">
    <property type="component" value="Chromosome"/>
</dbReference>
<proteinExistence type="predicted"/>
<protein>
    <submittedName>
        <fullName evidence="2">Uncharacterized protein</fullName>
    </submittedName>
</protein>
<dbReference type="EMBL" id="CP059851">
    <property type="protein sequence ID" value="QMW21607.1"/>
    <property type="molecule type" value="Genomic_DNA"/>
</dbReference>
<accession>A0A7G5IE15</accession>
<keyword evidence="3" id="KW-1185">Reference proteome</keyword>
<keyword evidence="1" id="KW-1133">Transmembrane helix</keyword>
<evidence type="ECO:0000313" key="3">
    <source>
        <dbReference type="Proteomes" id="UP000515292"/>
    </source>
</evidence>
<dbReference type="AlphaFoldDB" id="A0A7G5IE15"/>
<dbReference type="KEGG" id="sand:H3309_09235"/>
<keyword evidence="1" id="KW-0472">Membrane</keyword>
<reference evidence="2 3" key="1">
    <citation type="submission" date="2020-07" db="EMBL/GenBank/DDBJ databases">
        <title>Complete genome sequence for Sandaracinobacter sp. M6.</title>
        <authorList>
            <person name="Tang Y."/>
            <person name="Liu Q."/>
            <person name="Guo Z."/>
            <person name="Lei P."/>
            <person name="Huang B."/>
        </authorList>
    </citation>
    <scope>NUCLEOTIDE SEQUENCE [LARGE SCALE GENOMIC DNA]</scope>
    <source>
        <strain evidence="2 3">M6</strain>
    </source>
</reference>
<sequence>MTQSKHLFVWITLFCIGFMAGFLLRPFIAPSRVPAVVAAGSAIADDGEARGVQYFAANLAEARRVTAGCGAGSLRGAECANAEQAIVEAESRDRFKRFREK</sequence>
<keyword evidence="1" id="KW-0812">Transmembrane</keyword>
<dbReference type="RefSeq" id="WP_182294456.1">
    <property type="nucleotide sequence ID" value="NZ_CP059851.1"/>
</dbReference>
<feature type="transmembrane region" description="Helical" evidence="1">
    <location>
        <begin position="7"/>
        <end position="28"/>
    </location>
</feature>
<name>A0A7G5IE15_9SPHN</name>
<evidence type="ECO:0000313" key="2">
    <source>
        <dbReference type="EMBL" id="QMW21607.1"/>
    </source>
</evidence>
<evidence type="ECO:0000256" key="1">
    <source>
        <dbReference type="SAM" id="Phobius"/>
    </source>
</evidence>